<keyword evidence="3" id="KW-1185">Reference proteome</keyword>
<sequence>MDALNSPIEALAVDYLSHGWLAVANSIWAWLAVITAAVGFWRIRGSSSPPPRRGDGIALLKQPEKSAAAAVAVVADSPAEDLVPASCCAVESECSPKGKFSAYYEDDLGEIDGGGCDEVLAAAAESRRECGGWERTMVGVRMGDMGWYRWQDLNVLDGNVVRLWDSRRRMSAAGAVVGGGVR</sequence>
<name>A0A5A7PTG2_STRAF</name>
<keyword evidence="1" id="KW-0472">Membrane</keyword>
<accession>A0A5A7PTG2</accession>
<feature type="transmembrane region" description="Helical" evidence="1">
    <location>
        <begin position="20"/>
        <end position="43"/>
    </location>
</feature>
<dbReference type="OrthoDB" id="913629at2759"/>
<organism evidence="2 3">
    <name type="scientific">Striga asiatica</name>
    <name type="common">Asiatic witchweed</name>
    <name type="synonym">Buchnera asiatica</name>
    <dbReference type="NCBI Taxonomy" id="4170"/>
    <lineage>
        <taxon>Eukaryota</taxon>
        <taxon>Viridiplantae</taxon>
        <taxon>Streptophyta</taxon>
        <taxon>Embryophyta</taxon>
        <taxon>Tracheophyta</taxon>
        <taxon>Spermatophyta</taxon>
        <taxon>Magnoliopsida</taxon>
        <taxon>eudicotyledons</taxon>
        <taxon>Gunneridae</taxon>
        <taxon>Pentapetalae</taxon>
        <taxon>asterids</taxon>
        <taxon>lamiids</taxon>
        <taxon>Lamiales</taxon>
        <taxon>Orobanchaceae</taxon>
        <taxon>Buchnereae</taxon>
        <taxon>Striga</taxon>
    </lineage>
</organism>
<proteinExistence type="predicted"/>
<dbReference type="PANTHER" id="PTHR36369:SF1">
    <property type="entry name" value="TRANSMEMBRANE PROTEIN"/>
    <property type="match status" value="1"/>
</dbReference>
<reference evidence="3" key="1">
    <citation type="journal article" date="2019" name="Curr. Biol.">
        <title>Genome Sequence of Striga asiatica Provides Insight into the Evolution of Plant Parasitism.</title>
        <authorList>
            <person name="Yoshida S."/>
            <person name="Kim S."/>
            <person name="Wafula E.K."/>
            <person name="Tanskanen J."/>
            <person name="Kim Y.M."/>
            <person name="Honaas L."/>
            <person name="Yang Z."/>
            <person name="Spallek T."/>
            <person name="Conn C.E."/>
            <person name="Ichihashi Y."/>
            <person name="Cheong K."/>
            <person name="Cui S."/>
            <person name="Der J.P."/>
            <person name="Gundlach H."/>
            <person name="Jiao Y."/>
            <person name="Hori C."/>
            <person name="Ishida J.K."/>
            <person name="Kasahara H."/>
            <person name="Kiba T."/>
            <person name="Kim M.S."/>
            <person name="Koo N."/>
            <person name="Laohavisit A."/>
            <person name="Lee Y.H."/>
            <person name="Lumba S."/>
            <person name="McCourt P."/>
            <person name="Mortimer J.C."/>
            <person name="Mutuku J.M."/>
            <person name="Nomura T."/>
            <person name="Sasaki-Sekimoto Y."/>
            <person name="Seto Y."/>
            <person name="Wang Y."/>
            <person name="Wakatake T."/>
            <person name="Sakakibara H."/>
            <person name="Demura T."/>
            <person name="Yamaguchi S."/>
            <person name="Yoneyama K."/>
            <person name="Manabe R.I."/>
            <person name="Nelson D.C."/>
            <person name="Schulman A.H."/>
            <person name="Timko M.P."/>
            <person name="dePamphilis C.W."/>
            <person name="Choi D."/>
            <person name="Shirasu K."/>
        </authorList>
    </citation>
    <scope>NUCLEOTIDE SEQUENCE [LARGE SCALE GENOMIC DNA]</scope>
    <source>
        <strain evidence="3">cv. UVA1</strain>
    </source>
</reference>
<dbReference type="AlphaFoldDB" id="A0A5A7PTG2"/>
<protein>
    <submittedName>
        <fullName evidence="2">Exosome complex component Rrp42</fullName>
    </submittedName>
</protein>
<evidence type="ECO:0000313" key="2">
    <source>
        <dbReference type="EMBL" id="GER36105.1"/>
    </source>
</evidence>
<gene>
    <name evidence="2" type="ORF">STAS_12428</name>
</gene>
<keyword evidence="1" id="KW-1133">Transmembrane helix</keyword>
<dbReference type="PANTHER" id="PTHR36369">
    <property type="entry name" value="TRANSMEMBRANE PROTEIN"/>
    <property type="match status" value="1"/>
</dbReference>
<dbReference type="Proteomes" id="UP000325081">
    <property type="component" value="Unassembled WGS sequence"/>
</dbReference>
<evidence type="ECO:0000256" key="1">
    <source>
        <dbReference type="SAM" id="Phobius"/>
    </source>
</evidence>
<comment type="caution">
    <text evidence="2">The sequence shown here is derived from an EMBL/GenBank/DDBJ whole genome shotgun (WGS) entry which is preliminary data.</text>
</comment>
<evidence type="ECO:0000313" key="3">
    <source>
        <dbReference type="Proteomes" id="UP000325081"/>
    </source>
</evidence>
<keyword evidence="1" id="KW-0812">Transmembrane</keyword>
<dbReference type="EMBL" id="BKCP01005072">
    <property type="protein sequence ID" value="GER36105.1"/>
    <property type="molecule type" value="Genomic_DNA"/>
</dbReference>